<dbReference type="PANTHER" id="PTHR42901:SF1">
    <property type="entry name" value="ALCOHOL DEHYDROGENASE"/>
    <property type="match status" value="1"/>
</dbReference>
<keyword evidence="5" id="KW-1185">Reference proteome</keyword>
<evidence type="ECO:0000313" key="4">
    <source>
        <dbReference type="EMBL" id="KAF7185226.1"/>
    </source>
</evidence>
<comment type="similarity">
    <text evidence="1">Belongs to the short-chain dehydrogenases/reductases (SDR) family.</text>
</comment>
<dbReference type="PANTHER" id="PTHR42901">
    <property type="entry name" value="ALCOHOL DEHYDROGENASE"/>
    <property type="match status" value="1"/>
</dbReference>
<dbReference type="PRINTS" id="PR00081">
    <property type="entry name" value="GDHRDH"/>
</dbReference>
<dbReference type="InterPro" id="IPR036291">
    <property type="entry name" value="NAD(P)-bd_dom_sf"/>
</dbReference>
<reference evidence="4" key="1">
    <citation type="submission" date="2020-04" db="EMBL/GenBank/DDBJ databases">
        <title>Draft genome resource of the tomato pathogen Pseudocercospora fuligena.</title>
        <authorList>
            <person name="Zaccaron A."/>
        </authorList>
    </citation>
    <scope>NUCLEOTIDE SEQUENCE</scope>
    <source>
        <strain evidence="4">PF001</strain>
    </source>
</reference>
<sequence>MTDFTKTYRRTTYPAISPTNPSNSQSGRKVCIIGASEGIGFEIAKAYIEAGAAEVTICGRNEMKLKIAAIQLEQQTREDFGRTEARVLDAGNVEDVKHFWQTIKSEKRTIDILILSAAHTETINEFNPEDVATYFNQNCIAKLFMVDGFRRAKRARPEGVEPAEEPVLIDLSSAGLMGYPYPKAAYSASKAGFTTWLCHLSDMIEDMRIINFHPGAVFTPAAERSGEAPRDLKIWDDPSLSAHMAVWLSTPAAAFLHGRFVWANWDVEELMGMKDRILADPGFIKIGVSGVENFSIAGLVQKCEEQPLKKD</sequence>
<proteinExistence type="inferred from homology"/>
<comment type="caution">
    <text evidence="4">The sequence shown here is derived from an EMBL/GenBank/DDBJ whole genome shotgun (WGS) entry which is preliminary data.</text>
</comment>
<dbReference type="SUPFAM" id="SSF51735">
    <property type="entry name" value="NAD(P)-binding Rossmann-fold domains"/>
    <property type="match status" value="1"/>
</dbReference>
<dbReference type="InterPro" id="IPR002347">
    <property type="entry name" value="SDR_fam"/>
</dbReference>
<organism evidence="4 5">
    <name type="scientific">Pseudocercospora fuligena</name>
    <dbReference type="NCBI Taxonomy" id="685502"/>
    <lineage>
        <taxon>Eukaryota</taxon>
        <taxon>Fungi</taxon>
        <taxon>Dikarya</taxon>
        <taxon>Ascomycota</taxon>
        <taxon>Pezizomycotina</taxon>
        <taxon>Dothideomycetes</taxon>
        <taxon>Dothideomycetidae</taxon>
        <taxon>Mycosphaerellales</taxon>
        <taxon>Mycosphaerellaceae</taxon>
        <taxon>Pseudocercospora</taxon>
    </lineage>
</organism>
<gene>
    <name evidence="4" type="ORF">HII31_13501</name>
</gene>
<accession>A0A8H6R826</accession>
<evidence type="ECO:0000256" key="1">
    <source>
        <dbReference type="ARBA" id="ARBA00006484"/>
    </source>
</evidence>
<dbReference type="OrthoDB" id="1933717at2759"/>
<dbReference type="Proteomes" id="UP000660729">
    <property type="component" value="Unassembled WGS sequence"/>
</dbReference>
<feature type="region of interest" description="Disordered" evidence="3">
    <location>
        <begin position="1"/>
        <end position="27"/>
    </location>
</feature>
<evidence type="ECO:0000256" key="2">
    <source>
        <dbReference type="ARBA" id="ARBA00023002"/>
    </source>
</evidence>
<protein>
    <submittedName>
        <fullName evidence="4">Short chain dehydrogenase citE</fullName>
    </submittedName>
</protein>
<evidence type="ECO:0000256" key="3">
    <source>
        <dbReference type="SAM" id="MobiDB-lite"/>
    </source>
</evidence>
<dbReference type="AlphaFoldDB" id="A0A8H6R826"/>
<keyword evidence="2" id="KW-0560">Oxidoreductase</keyword>
<dbReference type="EMBL" id="JABCIY010000342">
    <property type="protein sequence ID" value="KAF7185226.1"/>
    <property type="molecule type" value="Genomic_DNA"/>
</dbReference>
<dbReference type="GO" id="GO:0016491">
    <property type="term" value="F:oxidoreductase activity"/>
    <property type="evidence" value="ECO:0007669"/>
    <property type="project" value="UniProtKB-KW"/>
</dbReference>
<evidence type="ECO:0000313" key="5">
    <source>
        <dbReference type="Proteomes" id="UP000660729"/>
    </source>
</evidence>
<dbReference type="Gene3D" id="3.40.50.720">
    <property type="entry name" value="NAD(P)-binding Rossmann-like Domain"/>
    <property type="match status" value="1"/>
</dbReference>
<name>A0A8H6R826_9PEZI</name>
<dbReference type="CDD" id="cd05233">
    <property type="entry name" value="SDR_c"/>
    <property type="match status" value="1"/>
</dbReference>
<dbReference type="Pfam" id="PF00106">
    <property type="entry name" value="adh_short"/>
    <property type="match status" value="1"/>
</dbReference>
<feature type="compositionally biased region" description="Polar residues" evidence="3">
    <location>
        <begin position="17"/>
        <end position="27"/>
    </location>
</feature>